<dbReference type="PANTHER" id="PTHR14398:SF0">
    <property type="entry name" value="ZINC FINGER PROTEIN SWM"/>
    <property type="match status" value="1"/>
</dbReference>
<evidence type="ECO:0000313" key="6">
    <source>
        <dbReference type="EMBL" id="KAF2732201.1"/>
    </source>
</evidence>
<dbReference type="InterPro" id="IPR045137">
    <property type="entry name" value="RBM26/27"/>
</dbReference>
<dbReference type="PANTHER" id="PTHR14398">
    <property type="entry name" value="RNA RECOGNITION RRM/RNP DOMAIN"/>
    <property type="match status" value="1"/>
</dbReference>
<feature type="region of interest" description="Disordered" evidence="4">
    <location>
        <begin position="501"/>
        <end position="545"/>
    </location>
</feature>
<keyword evidence="2" id="KW-0479">Metal-binding</keyword>
<evidence type="ECO:0000259" key="5">
    <source>
        <dbReference type="PROSITE" id="PS50103"/>
    </source>
</evidence>
<evidence type="ECO:0000313" key="7">
    <source>
        <dbReference type="Proteomes" id="UP000799444"/>
    </source>
</evidence>
<gene>
    <name evidence="6" type="ORF">EJ04DRAFT_578553</name>
</gene>
<feature type="compositionally biased region" description="Polar residues" evidence="4">
    <location>
        <begin position="114"/>
        <end position="136"/>
    </location>
</feature>
<dbReference type="GO" id="GO:0003723">
    <property type="term" value="F:RNA binding"/>
    <property type="evidence" value="ECO:0007669"/>
    <property type="project" value="UniProtKB-KW"/>
</dbReference>
<feature type="region of interest" description="Disordered" evidence="4">
    <location>
        <begin position="92"/>
        <end position="192"/>
    </location>
</feature>
<organism evidence="6 7">
    <name type="scientific">Polyplosphaeria fusca</name>
    <dbReference type="NCBI Taxonomy" id="682080"/>
    <lineage>
        <taxon>Eukaryota</taxon>
        <taxon>Fungi</taxon>
        <taxon>Dikarya</taxon>
        <taxon>Ascomycota</taxon>
        <taxon>Pezizomycotina</taxon>
        <taxon>Dothideomycetes</taxon>
        <taxon>Pleosporomycetidae</taxon>
        <taxon>Pleosporales</taxon>
        <taxon>Tetraplosphaeriaceae</taxon>
        <taxon>Polyplosphaeria</taxon>
    </lineage>
</organism>
<sequence length="558" mass="59893">MLLQQEDQQAFKVWAVDKVKKVTSADPDPVAELVFELLVADEPEDLIRKNALIHLPDLLDDGADVAAFVNGLIEAAKNKSYLPQEKKGATTASASLSPANAPVPSTVAPAIAPSNGTRVVQPQQKQRIPTIDNRTPNGPPTIGRKRLFNEQDPDNGSGERPTKAVARRGGTVSRGGPRGQPRTTHANMPGRGDLIRPDALLSRPSGLGMPLSNAVPAFTGFNGMANPDYAAALGMPSFPPPIVHPSRSIGLGVRNERCRAFDTEGICFLGPLCAFDHSIQQTPRAARNSRGEGEVPGKAAVAIKQADALTSSEHLAPTLDIRRFKGSDISKQLKETEDDIAALNDKIVRAQGVSASDAALIDRLTNLQNEAAKLNQSGGTDSGGYGGSYSSRGAFASRGRFRVPLPGGAVKRLDNRPKVISVAGVAAGSQVDEALRQQLVMSPFSAVIESHPTEPNTQTLRFHHRYEAEAFIDIIRKSSELTTVKLAWVPNKTPATMTALAQVDPDEEQQDKSMISKDEEPEEDADTKVSTNGHHKKTIYSPDDMVADFDVAEDDEWL</sequence>
<proteinExistence type="predicted"/>
<keyword evidence="3" id="KW-0175">Coiled coil</keyword>
<dbReference type="GO" id="GO:0008270">
    <property type="term" value="F:zinc ion binding"/>
    <property type="evidence" value="ECO:0007669"/>
    <property type="project" value="UniProtKB-KW"/>
</dbReference>
<evidence type="ECO:0000256" key="4">
    <source>
        <dbReference type="SAM" id="MobiDB-lite"/>
    </source>
</evidence>
<dbReference type="GO" id="GO:0005634">
    <property type="term" value="C:nucleus"/>
    <property type="evidence" value="ECO:0007669"/>
    <property type="project" value="TreeGrafter"/>
</dbReference>
<keyword evidence="1" id="KW-0694">RNA-binding</keyword>
<feature type="zinc finger region" description="C3H1-type" evidence="2">
    <location>
        <begin position="252"/>
        <end position="280"/>
    </location>
</feature>
<protein>
    <recommendedName>
        <fullName evidence="5">C3H1-type domain-containing protein</fullName>
    </recommendedName>
</protein>
<dbReference type="AlphaFoldDB" id="A0A9P4QWI1"/>
<dbReference type="OrthoDB" id="443401at2759"/>
<name>A0A9P4QWI1_9PLEO</name>
<keyword evidence="2" id="KW-0862">Zinc</keyword>
<comment type="caution">
    <text evidence="6">The sequence shown here is derived from an EMBL/GenBank/DDBJ whole genome shotgun (WGS) entry which is preliminary data.</text>
</comment>
<accession>A0A9P4QWI1</accession>
<reference evidence="6" key="1">
    <citation type="journal article" date="2020" name="Stud. Mycol.">
        <title>101 Dothideomycetes genomes: a test case for predicting lifestyles and emergence of pathogens.</title>
        <authorList>
            <person name="Haridas S."/>
            <person name="Albert R."/>
            <person name="Binder M."/>
            <person name="Bloem J."/>
            <person name="Labutti K."/>
            <person name="Salamov A."/>
            <person name="Andreopoulos B."/>
            <person name="Baker S."/>
            <person name="Barry K."/>
            <person name="Bills G."/>
            <person name="Bluhm B."/>
            <person name="Cannon C."/>
            <person name="Castanera R."/>
            <person name="Culley D."/>
            <person name="Daum C."/>
            <person name="Ezra D."/>
            <person name="Gonzalez J."/>
            <person name="Henrissat B."/>
            <person name="Kuo A."/>
            <person name="Liang C."/>
            <person name="Lipzen A."/>
            <person name="Lutzoni F."/>
            <person name="Magnuson J."/>
            <person name="Mondo S."/>
            <person name="Nolan M."/>
            <person name="Ohm R."/>
            <person name="Pangilinan J."/>
            <person name="Park H.-J."/>
            <person name="Ramirez L."/>
            <person name="Alfaro M."/>
            <person name="Sun H."/>
            <person name="Tritt A."/>
            <person name="Yoshinaga Y."/>
            <person name="Zwiers L.-H."/>
            <person name="Turgeon B."/>
            <person name="Goodwin S."/>
            <person name="Spatafora J."/>
            <person name="Crous P."/>
            <person name="Grigoriev I."/>
        </authorList>
    </citation>
    <scope>NUCLEOTIDE SEQUENCE</scope>
    <source>
        <strain evidence="6">CBS 125425</strain>
    </source>
</reference>
<feature type="coiled-coil region" evidence="3">
    <location>
        <begin position="326"/>
        <end position="377"/>
    </location>
</feature>
<keyword evidence="7" id="KW-1185">Reference proteome</keyword>
<evidence type="ECO:0000256" key="3">
    <source>
        <dbReference type="SAM" id="Coils"/>
    </source>
</evidence>
<evidence type="ECO:0000256" key="2">
    <source>
        <dbReference type="PROSITE-ProRule" id="PRU00723"/>
    </source>
</evidence>
<dbReference type="EMBL" id="ML996181">
    <property type="protein sequence ID" value="KAF2732201.1"/>
    <property type="molecule type" value="Genomic_DNA"/>
</dbReference>
<keyword evidence="2" id="KW-0863">Zinc-finger</keyword>
<dbReference type="Proteomes" id="UP000799444">
    <property type="component" value="Unassembled WGS sequence"/>
</dbReference>
<dbReference type="InterPro" id="IPR000571">
    <property type="entry name" value="Znf_CCCH"/>
</dbReference>
<dbReference type="PROSITE" id="PS50103">
    <property type="entry name" value="ZF_C3H1"/>
    <property type="match status" value="1"/>
</dbReference>
<feature type="domain" description="C3H1-type" evidence="5">
    <location>
        <begin position="252"/>
        <end position="280"/>
    </location>
</feature>
<evidence type="ECO:0000256" key="1">
    <source>
        <dbReference type="ARBA" id="ARBA00022884"/>
    </source>
</evidence>